<feature type="transmembrane region" description="Helical" evidence="1">
    <location>
        <begin position="94"/>
        <end position="116"/>
    </location>
</feature>
<evidence type="ECO:0000256" key="1">
    <source>
        <dbReference type="SAM" id="Phobius"/>
    </source>
</evidence>
<evidence type="ECO:0000313" key="2">
    <source>
        <dbReference type="EMBL" id="GHG00676.1"/>
    </source>
</evidence>
<gene>
    <name evidence="2" type="ORF">GCM10017783_11060</name>
</gene>
<name>A0ABQ3K255_9DEIO</name>
<feature type="transmembrane region" description="Helical" evidence="1">
    <location>
        <begin position="16"/>
        <end position="32"/>
    </location>
</feature>
<keyword evidence="1" id="KW-1133">Transmembrane helix</keyword>
<evidence type="ECO:0000313" key="3">
    <source>
        <dbReference type="Proteomes" id="UP000632154"/>
    </source>
</evidence>
<dbReference type="InterPro" id="IPR009781">
    <property type="entry name" value="DUF1345"/>
</dbReference>
<dbReference type="Pfam" id="PF07077">
    <property type="entry name" value="DUF1345"/>
    <property type="match status" value="1"/>
</dbReference>
<keyword evidence="3" id="KW-1185">Reference proteome</keyword>
<sequence>MHGVSGMNWRGQYERTALWTALFAALFLLWGDQPLTLRTMLATSAASLAYVLLTWQAYHSLSGAELRRWAHAPAAPLLARYPWMDFWLLGGRTGLAFVLFASFFGLMVAGLFLPLAGELSLPFWREKLFIALCVLTVVCAWLMAHLAYALHYAYLYYRGDGAGLDFPGNEPLDLMDFAYFAFTVGTTAASSDVNITSREVRRVVMGHTLFSFVFNTAILALTLQFAVS</sequence>
<protein>
    <recommendedName>
        <fullName evidence="4">DUF1345 domain-containing protein</fullName>
    </recommendedName>
</protein>
<keyword evidence="1" id="KW-0812">Transmembrane</keyword>
<dbReference type="EMBL" id="BNAL01000010">
    <property type="protein sequence ID" value="GHG00676.1"/>
    <property type="molecule type" value="Genomic_DNA"/>
</dbReference>
<feature type="transmembrane region" description="Helical" evidence="1">
    <location>
        <begin position="177"/>
        <end position="195"/>
    </location>
</feature>
<feature type="transmembrane region" description="Helical" evidence="1">
    <location>
        <begin position="207"/>
        <end position="227"/>
    </location>
</feature>
<dbReference type="RefSeq" id="WP_189642682.1">
    <property type="nucleotide sequence ID" value="NZ_BNAL01000010.1"/>
</dbReference>
<comment type="caution">
    <text evidence="2">The sequence shown here is derived from an EMBL/GenBank/DDBJ whole genome shotgun (WGS) entry which is preliminary data.</text>
</comment>
<dbReference type="Proteomes" id="UP000632154">
    <property type="component" value="Unassembled WGS sequence"/>
</dbReference>
<evidence type="ECO:0008006" key="4">
    <source>
        <dbReference type="Google" id="ProtNLM"/>
    </source>
</evidence>
<keyword evidence="1" id="KW-0472">Membrane</keyword>
<reference evidence="3" key="1">
    <citation type="journal article" date="2019" name="Int. J. Syst. Evol. Microbiol.">
        <title>The Global Catalogue of Microorganisms (GCM) 10K type strain sequencing project: providing services to taxonomists for standard genome sequencing and annotation.</title>
        <authorList>
            <consortium name="The Broad Institute Genomics Platform"/>
            <consortium name="The Broad Institute Genome Sequencing Center for Infectious Disease"/>
            <person name="Wu L."/>
            <person name="Ma J."/>
        </authorList>
    </citation>
    <scope>NUCLEOTIDE SEQUENCE [LARGE SCALE GENOMIC DNA]</scope>
    <source>
        <strain evidence="3">CGMCC 1.18439</strain>
    </source>
</reference>
<proteinExistence type="predicted"/>
<feature type="transmembrane region" description="Helical" evidence="1">
    <location>
        <begin position="39"/>
        <end position="58"/>
    </location>
</feature>
<organism evidence="2 3">
    <name type="scientific">Deinococcus piscis</name>
    <dbReference type="NCBI Taxonomy" id="394230"/>
    <lineage>
        <taxon>Bacteria</taxon>
        <taxon>Thermotogati</taxon>
        <taxon>Deinococcota</taxon>
        <taxon>Deinococci</taxon>
        <taxon>Deinococcales</taxon>
        <taxon>Deinococcaceae</taxon>
        <taxon>Deinococcus</taxon>
    </lineage>
</organism>
<feature type="transmembrane region" description="Helical" evidence="1">
    <location>
        <begin position="128"/>
        <end position="157"/>
    </location>
</feature>
<accession>A0ABQ3K255</accession>